<dbReference type="STRING" id="42155.A0A0R3QDZ9"/>
<protein>
    <submittedName>
        <fullName evidence="3">Transcriptional regulator</fullName>
    </submittedName>
</protein>
<name>A0A0R3QDZ9_9BILA</name>
<reference evidence="1 2" key="2">
    <citation type="submission" date="2018-11" db="EMBL/GenBank/DDBJ databases">
        <authorList>
            <consortium name="Pathogen Informatics"/>
        </authorList>
    </citation>
    <scope>NUCLEOTIDE SEQUENCE [LARGE SCALE GENOMIC DNA]</scope>
</reference>
<dbReference type="WBParaSite" id="BTMF_0000458501-mRNA-1">
    <property type="protein sequence ID" value="BTMF_0000458501-mRNA-1"/>
    <property type="gene ID" value="BTMF_0000458501"/>
</dbReference>
<reference evidence="3" key="1">
    <citation type="submission" date="2017-02" db="UniProtKB">
        <authorList>
            <consortium name="WormBaseParasite"/>
        </authorList>
    </citation>
    <scope>IDENTIFICATION</scope>
</reference>
<organism evidence="3">
    <name type="scientific">Brugia timori</name>
    <dbReference type="NCBI Taxonomy" id="42155"/>
    <lineage>
        <taxon>Eukaryota</taxon>
        <taxon>Metazoa</taxon>
        <taxon>Ecdysozoa</taxon>
        <taxon>Nematoda</taxon>
        <taxon>Chromadorea</taxon>
        <taxon>Rhabditida</taxon>
        <taxon>Spirurina</taxon>
        <taxon>Spiruromorpha</taxon>
        <taxon>Filarioidea</taxon>
        <taxon>Onchocercidae</taxon>
        <taxon>Brugia</taxon>
    </lineage>
</organism>
<accession>A0A0R3QDZ9</accession>
<dbReference type="EMBL" id="UZAG01003652">
    <property type="protein sequence ID" value="VDO15682.1"/>
    <property type="molecule type" value="Genomic_DNA"/>
</dbReference>
<dbReference type="Proteomes" id="UP000280834">
    <property type="component" value="Unassembled WGS sequence"/>
</dbReference>
<dbReference type="AlphaFoldDB" id="A0A0R3QDZ9"/>
<gene>
    <name evidence="1" type="ORF">BTMF_LOCUS3881</name>
</gene>
<proteinExistence type="predicted"/>
<evidence type="ECO:0000313" key="2">
    <source>
        <dbReference type="Proteomes" id="UP000280834"/>
    </source>
</evidence>
<evidence type="ECO:0000313" key="1">
    <source>
        <dbReference type="EMBL" id="VDO15682.1"/>
    </source>
</evidence>
<sequence length="93" mass="11097">MLRVFETGNELKEAELLTSDSIFLLPIHYSIRHERLGVFPEAKCTILGYPEKSPFIWMVIRRNKFTRLFAGRKYNSIFKFMRHFPDIFVQLSL</sequence>
<evidence type="ECO:0000313" key="3">
    <source>
        <dbReference type="WBParaSite" id="BTMF_0000458501-mRNA-1"/>
    </source>
</evidence>
<keyword evidence="2" id="KW-1185">Reference proteome</keyword>